<dbReference type="PANTHER" id="PTHR22770:SF13">
    <property type="entry name" value="RING-TYPE DOMAIN-CONTAINING PROTEIN"/>
    <property type="match status" value="1"/>
</dbReference>
<dbReference type="InterPro" id="IPR051628">
    <property type="entry name" value="LUBAC_E3_Ligases"/>
</dbReference>
<dbReference type="Pfam" id="PF22191">
    <property type="entry name" value="IBR_1"/>
    <property type="match status" value="1"/>
</dbReference>
<evidence type="ECO:0000256" key="3">
    <source>
        <dbReference type="ARBA" id="ARBA00022723"/>
    </source>
</evidence>
<dbReference type="CDD" id="cd20335">
    <property type="entry name" value="BRcat_RBR"/>
    <property type="match status" value="1"/>
</dbReference>
<keyword evidence="6" id="KW-0833">Ubl conjugation pathway</keyword>
<evidence type="ECO:0000256" key="4">
    <source>
        <dbReference type="ARBA" id="ARBA00022737"/>
    </source>
</evidence>
<dbReference type="RefSeq" id="XP_047765273.1">
    <property type="nucleotide sequence ID" value="XM_047910428.1"/>
</dbReference>
<protein>
    <submittedName>
        <fullName evidence="9">E3 ubiquitin-protein ligase</fullName>
    </submittedName>
</protein>
<dbReference type="EMBL" id="CP090170">
    <property type="protein sequence ID" value="UJO20907.1"/>
    <property type="molecule type" value="Genomic_DNA"/>
</dbReference>
<dbReference type="GO" id="GO:0043130">
    <property type="term" value="F:ubiquitin binding"/>
    <property type="evidence" value="ECO:0007669"/>
    <property type="project" value="TreeGrafter"/>
</dbReference>
<evidence type="ECO:0000256" key="1">
    <source>
        <dbReference type="ARBA" id="ARBA00004906"/>
    </source>
</evidence>
<feature type="domain" description="RING-type" evidence="8">
    <location>
        <begin position="38"/>
        <end position="252"/>
    </location>
</feature>
<sequence>MGAFNKQGEGEHHRHDDIYELSVQYEKGCAMRGWLWIPRKPDGISSKKRKREAEAEAEADLIKATKQWLITQLKNRATSNIKCAQASCTAILVGSEISSVARSDTLEQYREKATQEYFKQYPNYIECPNADCTYGYIVEQGDSSIFNCRVCLVQYCMKCVVNWHDDETCEDYRARIRAETAGGDRATKKLLRREAKLCPRYKAWIQKISGCDHMTCKCGFEFCYVCLGAWDGFSRGAHRPDCRINHGSWFED</sequence>
<dbReference type="Pfam" id="PF01485">
    <property type="entry name" value="IBR"/>
    <property type="match status" value="1"/>
</dbReference>
<dbReference type="GeneID" id="71991158"/>
<organism evidence="9 10">
    <name type="scientific">Passalora fulva</name>
    <name type="common">Tomato leaf mold</name>
    <name type="synonym">Cladosporium fulvum</name>
    <dbReference type="NCBI Taxonomy" id="5499"/>
    <lineage>
        <taxon>Eukaryota</taxon>
        <taxon>Fungi</taxon>
        <taxon>Dikarya</taxon>
        <taxon>Ascomycota</taxon>
        <taxon>Pezizomycotina</taxon>
        <taxon>Dothideomycetes</taxon>
        <taxon>Dothideomycetidae</taxon>
        <taxon>Mycosphaerellales</taxon>
        <taxon>Mycosphaerellaceae</taxon>
        <taxon>Fulvia</taxon>
    </lineage>
</organism>
<dbReference type="KEGG" id="ffu:CLAFUR5_11280"/>
<evidence type="ECO:0000256" key="5">
    <source>
        <dbReference type="ARBA" id="ARBA00022771"/>
    </source>
</evidence>
<evidence type="ECO:0000259" key="8">
    <source>
        <dbReference type="PROSITE" id="PS51873"/>
    </source>
</evidence>
<comment type="pathway">
    <text evidence="1">Protein modification; protein ubiquitination.</text>
</comment>
<dbReference type="Proteomes" id="UP000756132">
    <property type="component" value="Chromosome 8"/>
</dbReference>
<evidence type="ECO:0000256" key="7">
    <source>
        <dbReference type="ARBA" id="ARBA00022833"/>
    </source>
</evidence>
<dbReference type="PANTHER" id="PTHR22770">
    <property type="entry name" value="UBIQUITIN CONJUGATING ENZYME 7 INTERACTING PROTEIN-RELATED"/>
    <property type="match status" value="1"/>
</dbReference>
<evidence type="ECO:0000256" key="2">
    <source>
        <dbReference type="ARBA" id="ARBA00022679"/>
    </source>
</evidence>
<evidence type="ECO:0000313" key="9">
    <source>
        <dbReference type="EMBL" id="UJO20907.1"/>
    </source>
</evidence>
<dbReference type="InterPro" id="IPR002867">
    <property type="entry name" value="IBR_dom"/>
</dbReference>
<reference evidence="9" key="1">
    <citation type="submission" date="2021-12" db="EMBL/GenBank/DDBJ databases">
        <authorList>
            <person name="Zaccaron A."/>
            <person name="Stergiopoulos I."/>
        </authorList>
    </citation>
    <scope>NUCLEOTIDE SEQUENCE</scope>
    <source>
        <strain evidence="9">Race5_Kim</strain>
    </source>
</reference>
<evidence type="ECO:0000313" key="10">
    <source>
        <dbReference type="Proteomes" id="UP000756132"/>
    </source>
</evidence>
<dbReference type="GO" id="GO:0097039">
    <property type="term" value="P:protein linear polyubiquitination"/>
    <property type="evidence" value="ECO:0007669"/>
    <property type="project" value="TreeGrafter"/>
</dbReference>
<keyword evidence="5" id="KW-0863">Zinc-finger</keyword>
<dbReference type="GO" id="GO:0004842">
    <property type="term" value="F:ubiquitin-protein transferase activity"/>
    <property type="evidence" value="ECO:0007669"/>
    <property type="project" value="TreeGrafter"/>
</dbReference>
<keyword evidence="2" id="KW-0808">Transferase</keyword>
<dbReference type="AlphaFoldDB" id="A0A9Q8USL5"/>
<dbReference type="SMART" id="SM00647">
    <property type="entry name" value="IBR"/>
    <property type="match status" value="2"/>
</dbReference>
<keyword evidence="7" id="KW-0862">Zinc</keyword>
<keyword evidence="4" id="KW-0677">Repeat</keyword>
<name>A0A9Q8USL5_PASFU</name>
<dbReference type="SUPFAM" id="SSF57850">
    <property type="entry name" value="RING/U-box"/>
    <property type="match status" value="2"/>
</dbReference>
<gene>
    <name evidence="9" type="ORF">CLAFUR5_11280</name>
</gene>
<dbReference type="GO" id="GO:0008270">
    <property type="term" value="F:zinc ion binding"/>
    <property type="evidence" value="ECO:0007669"/>
    <property type="project" value="UniProtKB-KW"/>
</dbReference>
<dbReference type="OrthoDB" id="1431934at2759"/>
<dbReference type="PROSITE" id="PS51873">
    <property type="entry name" value="TRIAD"/>
    <property type="match status" value="1"/>
</dbReference>
<evidence type="ECO:0000256" key="6">
    <source>
        <dbReference type="ARBA" id="ARBA00022786"/>
    </source>
</evidence>
<dbReference type="GO" id="GO:0000151">
    <property type="term" value="C:ubiquitin ligase complex"/>
    <property type="evidence" value="ECO:0007669"/>
    <property type="project" value="TreeGrafter"/>
</dbReference>
<keyword evidence="3" id="KW-0479">Metal-binding</keyword>
<keyword evidence="10" id="KW-1185">Reference proteome</keyword>
<dbReference type="Gene3D" id="1.20.120.1750">
    <property type="match status" value="1"/>
</dbReference>
<dbReference type="GO" id="GO:0043161">
    <property type="term" value="P:proteasome-mediated ubiquitin-dependent protein catabolic process"/>
    <property type="evidence" value="ECO:0007669"/>
    <property type="project" value="TreeGrafter"/>
</dbReference>
<reference evidence="9" key="2">
    <citation type="journal article" date="2022" name="Microb. Genom.">
        <title>A chromosome-scale genome assembly of the tomato pathogen Cladosporium fulvum reveals a compartmentalized genome architecture and the presence of a dispensable chromosome.</title>
        <authorList>
            <person name="Zaccaron A.Z."/>
            <person name="Chen L.H."/>
            <person name="Samaras A."/>
            <person name="Stergiopoulos I."/>
        </authorList>
    </citation>
    <scope>NUCLEOTIDE SEQUENCE</scope>
    <source>
        <strain evidence="9">Race5_Kim</strain>
    </source>
</reference>
<proteinExistence type="predicted"/>
<dbReference type="CDD" id="cd20336">
    <property type="entry name" value="Rcat_RBR"/>
    <property type="match status" value="1"/>
</dbReference>
<dbReference type="InterPro" id="IPR044066">
    <property type="entry name" value="TRIAD_supradom"/>
</dbReference>
<accession>A0A9Q8USL5</accession>